<keyword evidence="2" id="KW-0812">Transmembrane</keyword>
<feature type="transmembrane region" description="Helical" evidence="2">
    <location>
        <begin position="104"/>
        <end position="121"/>
    </location>
</feature>
<dbReference type="SUPFAM" id="SSF47413">
    <property type="entry name" value="lambda repressor-like DNA-binding domains"/>
    <property type="match status" value="1"/>
</dbReference>
<proteinExistence type="predicted"/>
<evidence type="ECO:0000256" key="1">
    <source>
        <dbReference type="ARBA" id="ARBA00023125"/>
    </source>
</evidence>
<sequence length="249" mass="29095">MNTHEYLKYYRELNGFTQEEIADKLYVTRQAVSKWERGESYPELENIILLSDLYDISIDQLVRGAQYLKKPFKIGERNPKLFILGTLGIGILYAITFGRFIAPWYSIGVFIFMTLMLFSMGKQGGIVINKNNLTIIEYKSFLEKIKSTFNGSRYSQTYRYDDVIKVKIVYAAYHRISPMDLKPDLFQFQVFTSDGRVFKQDMDSYVTEHFPIICDFLVKKDIDVEDSNNIIQLIVLGENIYDAMHPESR</sequence>
<evidence type="ECO:0000256" key="2">
    <source>
        <dbReference type="SAM" id="Phobius"/>
    </source>
</evidence>
<dbReference type="SMART" id="SM00530">
    <property type="entry name" value="HTH_XRE"/>
    <property type="match status" value="1"/>
</dbReference>
<dbReference type="CDD" id="cd00093">
    <property type="entry name" value="HTH_XRE"/>
    <property type="match status" value="1"/>
</dbReference>
<evidence type="ECO:0000313" key="4">
    <source>
        <dbReference type="EMBL" id="QNN61217.1"/>
    </source>
</evidence>
<dbReference type="Proteomes" id="UP000515928">
    <property type="component" value="Chromosome"/>
</dbReference>
<keyword evidence="2" id="KW-0472">Membrane</keyword>
<dbReference type="GO" id="GO:0003677">
    <property type="term" value="F:DNA binding"/>
    <property type="evidence" value="ECO:0007669"/>
    <property type="project" value="UniProtKB-KW"/>
</dbReference>
<feature type="domain" description="HTH cro/C1-type" evidence="3">
    <location>
        <begin position="7"/>
        <end position="61"/>
    </location>
</feature>
<dbReference type="InterPro" id="IPR001387">
    <property type="entry name" value="Cro/C1-type_HTH"/>
</dbReference>
<dbReference type="AlphaFoldDB" id="A0A7G9S042"/>
<name>A0A7G9S042_9FIRM</name>
<dbReference type="KEGG" id="eio:H9L01_02295"/>
<evidence type="ECO:0000313" key="5">
    <source>
        <dbReference type="Proteomes" id="UP000515928"/>
    </source>
</evidence>
<keyword evidence="5" id="KW-1185">Reference proteome</keyword>
<feature type="transmembrane region" description="Helical" evidence="2">
    <location>
        <begin position="81"/>
        <end position="98"/>
    </location>
</feature>
<dbReference type="Gene3D" id="1.10.260.40">
    <property type="entry name" value="lambda repressor-like DNA-binding domains"/>
    <property type="match status" value="1"/>
</dbReference>
<dbReference type="EMBL" id="CP060715">
    <property type="protein sequence ID" value="QNN61217.1"/>
    <property type="molecule type" value="Genomic_DNA"/>
</dbReference>
<keyword evidence="1" id="KW-0238">DNA-binding</keyword>
<dbReference type="InterPro" id="IPR010982">
    <property type="entry name" value="Lambda_DNA-bd_dom_sf"/>
</dbReference>
<gene>
    <name evidence="4" type="ORF">H9L01_02295</name>
</gene>
<dbReference type="PANTHER" id="PTHR46558">
    <property type="entry name" value="TRACRIPTIONAL REGULATORY PROTEIN-RELATED-RELATED"/>
    <property type="match status" value="1"/>
</dbReference>
<evidence type="ECO:0000259" key="3">
    <source>
        <dbReference type="PROSITE" id="PS50943"/>
    </source>
</evidence>
<dbReference type="PANTHER" id="PTHR46558:SF15">
    <property type="entry name" value="HELIX-TURN-HELIX DOMAIN PROTEIN"/>
    <property type="match status" value="1"/>
</dbReference>
<organism evidence="4 5">
    <name type="scientific">Erysipelothrix inopinata</name>
    <dbReference type="NCBI Taxonomy" id="225084"/>
    <lineage>
        <taxon>Bacteria</taxon>
        <taxon>Bacillati</taxon>
        <taxon>Bacillota</taxon>
        <taxon>Erysipelotrichia</taxon>
        <taxon>Erysipelotrichales</taxon>
        <taxon>Erysipelotrichaceae</taxon>
        <taxon>Erysipelothrix</taxon>
    </lineage>
</organism>
<dbReference type="Pfam" id="PF01381">
    <property type="entry name" value="HTH_3"/>
    <property type="match status" value="1"/>
</dbReference>
<accession>A0A7G9S042</accession>
<reference evidence="4 5" key="1">
    <citation type="submission" date="2020-08" db="EMBL/GenBank/DDBJ databases">
        <title>Genome sequence of Erysipelothrix inopinata DSM 15511T.</title>
        <authorList>
            <person name="Hyun D.-W."/>
            <person name="Bae J.-W."/>
        </authorList>
    </citation>
    <scope>NUCLEOTIDE SEQUENCE [LARGE SCALE GENOMIC DNA]</scope>
    <source>
        <strain evidence="4 5">DSM 15511</strain>
    </source>
</reference>
<dbReference type="RefSeq" id="WP_187534419.1">
    <property type="nucleotide sequence ID" value="NZ_CBCSHU010000001.1"/>
</dbReference>
<keyword evidence="2" id="KW-1133">Transmembrane helix</keyword>
<dbReference type="PROSITE" id="PS50943">
    <property type="entry name" value="HTH_CROC1"/>
    <property type="match status" value="1"/>
</dbReference>
<protein>
    <submittedName>
        <fullName evidence="4">Helix-turn-helix transcriptional regulator</fullName>
    </submittedName>
</protein>